<dbReference type="InterPro" id="IPR012338">
    <property type="entry name" value="Beta-lactam/transpept-like"/>
</dbReference>
<feature type="domain" description="Beta-lactamase-related" evidence="3">
    <location>
        <begin position="24"/>
        <end position="308"/>
    </location>
</feature>
<name>A0A1M7R426_9BURK</name>
<comment type="similarity">
    <text evidence="1">Belongs to the beta-lactamase family.</text>
</comment>
<evidence type="ECO:0000259" key="3">
    <source>
        <dbReference type="Pfam" id="PF00144"/>
    </source>
</evidence>
<keyword evidence="2" id="KW-0732">Signal</keyword>
<proteinExistence type="inferred from homology"/>
<protein>
    <submittedName>
        <fullName evidence="4">CubicO group peptidase, beta-lactamase class C family</fullName>
    </submittedName>
</protein>
<dbReference type="OrthoDB" id="5377431at2"/>
<dbReference type="Gene3D" id="3.40.710.10">
    <property type="entry name" value="DD-peptidase/beta-lactamase superfamily"/>
    <property type="match status" value="1"/>
</dbReference>
<accession>A0A1M7R426</accession>
<evidence type="ECO:0000313" key="5">
    <source>
        <dbReference type="Proteomes" id="UP000184339"/>
    </source>
</evidence>
<dbReference type="STRING" id="551987.SAMN05192549_110104"/>
<feature type="chain" id="PRO_5012545682" evidence="2">
    <location>
        <begin position="17"/>
        <end position="332"/>
    </location>
</feature>
<dbReference type="EMBL" id="FRCX01000010">
    <property type="protein sequence ID" value="SHN39964.1"/>
    <property type="molecule type" value="Genomic_DNA"/>
</dbReference>
<dbReference type="InterPro" id="IPR051478">
    <property type="entry name" value="Beta-lactamase-like_AB/R"/>
</dbReference>
<evidence type="ECO:0000313" key="4">
    <source>
        <dbReference type="EMBL" id="SHN39964.1"/>
    </source>
</evidence>
<dbReference type="InterPro" id="IPR001466">
    <property type="entry name" value="Beta-lactam-related"/>
</dbReference>
<dbReference type="RefSeq" id="WP_072787423.1">
    <property type="nucleotide sequence ID" value="NZ_FRCX01000010.1"/>
</dbReference>
<sequence>MRIWGLVLLFPLLAAASDVNDVVANAAKAYLAAPATRTLSIGVVEHSRMHSYHYASPGQPAPDDQTIYPIASLTKTFAGALLAQAALEHKLKLDDDVRLYLGAGYDNLAFEGQPIRLYHLLNHRSGLPFDNQVDLHSVRLSAPPGTRFQYSNAAANLLGDILARTYGSSFDQLVRQRIAAPLGMQDTFAEPGAGQASRVAVGYDDNGVRQSGADAGFQAAGGLKSSLPDMLRYARWQLKESDAVVRLSHQPTYTSDDYAVGLNWQMLTKDAQRVLWQDGAIPGYASLVALHPQQGIAVVVLSNQLDRTTLGRLRVLVNGIAHALSADSLDVP</sequence>
<dbReference type="Pfam" id="PF00144">
    <property type="entry name" value="Beta-lactamase"/>
    <property type="match status" value="1"/>
</dbReference>
<dbReference type="AlphaFoldDB" id="A0A1M7R426"/>
<dbReference type="PANTHER" id="PTHR22935:SF95">
    <property type="entry name" value="BETA-LACTAMASE-LIKE 1-RELATED"/>
    <property type="match status" value="1"/>
</dbReference>
<dbReference type="SUPFAM" id="SSF56601">
    <property type="entry name" value="beta-lactamase/transpeptidase-like"/>
    <property type="match status" value="1"/>
</dbReference>
<dbReference type="Proteomes" id="UP000184339">
    <property type="component" value="Unassembled WGS sequence"/>
</dbReference>
<reference evidence="5" key="1">
    <citation type="submission" date="2016-11" db="EMBL/GenBank/DDBJ databases">
        <authorList>
            <person name="Varghese N."/>
            <person name="Submissions S."/>
        </authorList>
    </citation>
    <scope>NUCLEOTIDE SEQUENCE [LARGE SCALE GENOMIC DNA]</scope>
    <source>
        <strain evidence="5">Sac-22</strain>
    </source>
</reference>
<feature type="signal peptide" evidence="2">
    <location>
        <begin position="1"/>
        <end position="16"/>
    </location>
</feature>
<dbReference type="PANTHER" id="PTHR22935">
    <property type="entry name" value="PENICILLIN-BINDING PROTEIN"/>
    <property type="match status" value="1"/>
</dbReference>
<evidence type="ECO:0000256" key="1">
    <source>
        <dbReference type="ARBA" id="ARBA00038473"/>
    </source>
</evidence>
<gene>
    <name evidence="4" type="ORF">SAMN05192549_110104</name>
</gene>
<evidence type="ECO:0000256" key="2">
    <source>
        <dbReference type="SAM" id="SignalP"/>
    </source>
</evidence>
<keyword evidence="5" id="KW-1185">Reference proteome</keyword>
<organism evidence="4 5">
    <name type="scientific">Duganella sacchari</name>
    <dbReference type="NCBI Taxonomy" id="551987"/>
    <lineage>
        <taxon>Bacteria</taxon>
        <taxon>Pseudomonadati</taxon>
        <taxon>Pseudomonadota</taxon>
        <taxon>Betaproteobacteria</taxon>
        <taxon>Burkholderiales</taxon>
        <taxon>Oxalobacteraceae</taxon>
        <taxon>Telluria group</taxon>
        <taxon>Duganella</taxon>
    </lineage>
</organism>